<dbReference type="GO" id="GO:0046872">
    <property type="term" value="F:metal ion binding"/>
    <property type="evidence" value="ECO:0007669"/>
    <property type="project" value="UniProtKB-KW"/>
</dbReference>
<sequence>MSSNEQLKHEALEFVVFLVTQAARSTFVDAFWRRNEFESSASLGLVDKLGNAADCVTVADMRLEKLLFGELGRRFPEHLLVGEETQSLLEEGTFEYDPCTPTWIVDPIDGTNNFVHHFPHTSISVALAIDNSPAVGVVYMPIMDTLYFGSTGNGSYMLENASSQISAIYPADYLHAHRYAPGCAFLDAAIASGHCKRLPLISADTLGHISGLGACAVLTEHGSDRSMQVVGKRTATISRLLAGTMQVQNLRILGAATIDIVNLARGSADMYFEIGPHVWDFAAAVVILVEAGGAAFDGAGTYSPDAVVHPPPAPAPAPAPAKFDMWNRSICAVRAIPDIPGRPGSGRQKQAELAANLLSMVDHIEYTPDGIPKKKQ</sequence>
<dbReference type="Proteomes" id="UP000187429">
    <property type="component" value="Unassembled WGS sequence"/>
</dbReference>
<name>A0A1R1YPU1_9FUNG</name>
<feature type="binding site" evidence="5">
    <location>
        <position position="280"/>
    </location>
    <ligand>
        <name>Mg(2+)</name>
        <dbReference type="ChEBI" id="CHEBI:18420"/>
        <label>1</label>
        <note>catalytic</note>
    </ligand>
</feature>
<dbReference type="PROSITE" id="PS00630">
    <property type="entry name" value="IMP_2"/>
    <property type="match status" value="1"/>
</dbReference>
<dbReference type="GO" id="GO:0006020">
    <property type="term" value="P:inositol metabolic process"/>
    <property type="evidence" value="ECO:0007669"/>
    <property type="project" value="TreeGrafter"/>
</dbReference>
<keyword evidence="4 5" id="KW-0460">Magnesium</keyword>
<reference evidence="7" key="1">
    <citation type="submission" date="2017-01" db="EMBL/GenBank/DDBJ databases">
        <authorList>
            <person name="Wang Y."/>
            <person name="White M."/>
            <person name="Kvist S."/>
            <person name="Moncalvo J.-M."/>
        </authorList>
    </citation>
    <scope>NUCLEOTIDE SEQUENCE [LARGE SCALE GENOMIC DNA]</scope>
    <source>
        <strain evidence="7">ID-206-W2</strain>
    </source>
</reference>
<evidence type="ECO:0000256" key="2">
    <source>
        <dbReference type="ARBA" id="ARBA00022723"/>
    </source>
</evidence>
<dbReference type="PANTHER" id="PTHR20854">
    <property type="entry name" value="INOSITOL MONOPHOSPHATASE"/>
    <property type="match status" value="1"/>
</dbReference>
<feature type="binding site" evidence="5">
    <location>
        <position position="106"/>
    </location>
    <ligand>
        <name>Mg(2+)</name>
        <dbReference type="ChEBI" id="CHEBI:18420"/>
        <label>1</label>
        <note>catalytic</note>
    </ligand>
</feature>
<evidence type="ECO:0000313" key="7">
    <source>
        <dbReference type="Proteomes" id="UP000187429"/>
    </source>
</evidence>
<dbReference type="AlphaFoldDB" id="A0A1R1YPU1"/>
<evidence type="ECO:0000313" key="6">
    <source>
        <dbReference type="EMBL" id="OMJ28922.1"/>
    </source>
</evidence>
<dbReference type="GO" id="GO:0007165">
    <property type="term" value="P:signal transduction"/>
    <property type="evidence" value="ECO:0007669"/>
    <property type="project" value="TreeGrafter"/>
</dbReference>
<feature type="binding site" evidence="5">
    <location>
        <position position="83"/>
    </location>
    <ligand>
        <name>Mg(2+)</name>
        <dbReference type="ChEBI" id="CHEBI:18420"/>
        <label>1</label>
        <note>catalytic</note>
    </ligand>
</feature>
<dbReference type="EMBL" id="LSSM01000432">
    <property type="protein sequence ID" value="OMJ28922.1"/>
    <property type="molecule type" value="Genomic_DNA"/>
</dbReference>
<dbReference type="PRINTS" id="PR00377">
    <property type="entry name" value="IMPHPHTASES"/>
</dbReference>
<dbReference type="GO" id="GO:0008934">
    <property type="term" value="F:inositol monophosphate 1-phosphatase activity"/>
    <property type="evidence" value="ECO:0007669"/>
    <property type="project" value="TreeGrafter"/>
</dbReference>
<dbReference type="InterPro" id="IPR020583">
    <property type="entry name" value="Inositol_monoP_metal-BS"/>
</dbReference>
<keyword evidence="2 5" id="KW-0479">Metal-binding</keyword>
<evidence type="ECO:0000256" key="1">
    <source>
        <dbReference type="ARBA" id="ARBA00009759"/>
    </source>
</evidence>
<dbReference type="PROSITE" id="PS00629">
    <property type="entry name" value="IMP_1"/>
    <property type="match status" value="1"/>
</dbReference>
<protein>
    <submittedName>
        <fullName evidence="6">Inositol monophosphatase 3</fullName>
    </submittedName>
</protein>
<organism evidence="6 7">
    <name type="scientific">Smittium culicis</name>
    <dbReference type="NCBI Taxonomy" id="133412"/>
    <lineage>
        <taxon>Eukaryota</taxon>
        <taxon>Fungi</taxon>
        <taxon>Fungi incertae sedis</taxon>
        <taxon>Zoopagomycota</taxon>
        <taxon>Kickxellomycotina</taxon>
        <taxon>Harpellomycetes</taxon>
        <taxon>Harpellales</taxon>
        <taxon>Legeriomycetaceae</taxon>
        <taxon>Smittium</taxon>
    </lineage>
</organism>
<dbReference type="Gene3D" id="3.30.540.10">
    <property type="entry name" value="Fructose-1,6-Bisphosphatase, subunit A, domain 1"/>
    <property type="match status" value="1"/>
</dbReference>
<keyword evidence="3" id="KW-0378">Hydrolase</keyword>
<dbReference type="PANTHER" id="PTHR20854:SF4">
    <property type="entry name" value="INOSITOL-1-MONOPHOSPHATASE-RELATED"/>
    <property type="match status" value="1"/>
</dbReference>
<dbReference type="OrthoDB" id="10254945at2759"/>
<feature type="binding site" evidence="5">
    <location>
        <position position="108"/>
    </location>
    <ligand>
        <name>Mg(2+)</name>
        <dbReference type="ChEBI" id="CHEBI:18420"/>
        <label>1</label>
        <note>catalytic</note>
    </ligand>
</feature>
<keyword evidence="7" id="KW-1185">Reference proteome</keyword>
<dbReference type="InterPro" id="IPR000760">
    <property type="entry name" value="Inositol_monophosphatase-like"/>
</dbReference>
<accession>A0A1R1YPU1</accession>
<feature type="binding site" evidence="5">
    <location>
        <position position="109"/>
    </location>
    <ligand>
        <name>Mg(2+)</name>
        <dbReference type="ChEBI" id="CHEBI:18420"/>
        <label>1</label>
        <note>catalytic</note>
    </ligand>
</feature>
<evidence type="ECO:0000256" key="4">
    <source>
        <dbReference type="ARBA" id="ARBA00022842"/>
    </source>
</evidence>
<dbReference type="InterPro" id="IPR020550">
    <property type="entry name" value="Inositol_monophosphatase_CS"/>
</dbReference>
<comment type="similarity">
    <text evidence="1">Belongs to the inositol monophosphatase superfamily.</text>
</comment>
<dbReference type="GO" id="GO:0046854">
    <property type="term" value="P:phosphatidylinositol phosphate biosynthetic process"/>
    <property type="evidence" value="ECO:0007669"/>
    <property type="project" value="InterPro"/>
</dbReference>
<comment type="caution">
    <text evidence="6">The sequence shown here is derived from an EMBL/GenBank/DDBJ whole genome shotgun (WGS) entry which is preliminary data.</text>
</comment>
<dbReference type="Pfam" id="PF00459">
    <property type="entry name" value="Inositol_P"/>
    <property type="match status" value="1"/>
</dbReference>
<evidence type="ECO:0000256" key="3">
    <source>
        <dbReference type="ARBA" id="ARBA00022801"/>
    </source>
</evidence>
<comment type="cofactor">
    <cofactor evidence="5">
        <name>Mg(2+)</name>
        <dbReference type="ChEBI" id="CHEBI:18420"/>
    </cofactor>
</comment>
<dbReference type="SUPFAM" id="SSF56655">
    <property type="entry name" value="Carbohydrate phosphatase"/>
    <property type="match status" value="1"/>
</dbReference>
<gene>
    <name evidence="6" type="ORF">AYI69_g1588</name>
</gene>
<dbReference type="Gene3D" id="3.40.190.80">
    <property type="match status" value="1"/>
</dbReference>
<proteinExistence type="inferred from homology"/>
<evidence type="ECO:0000256" key="5">
    <source>
        <dbReference type="PIRSR" id="PIRSR600760-2"/>
    </source>
</evidence>